<reference evidence="8" key="2">
    <citation type="submission" date="2021-04" db="EMBL/GenBank/DDBJ databases">
        <authorList>
            <person name="Gilroy R."/>
        </authorList>
    </citation>
    <scope>NUCLEOTIDE SEQUENCE</scope>
    <source>
        <strain evidence="8">ChiHjej13B12-24818</strain>
    </source>
</reference>
<keyword evidence="3 8" id="KW-0489">Methyltransferase</keyword>
<dbReference type="GO" id="GO:0032259">
    <property type="term" value="P:methylation"/>
    <property type="evidence" value="ECO:0007669"/>
    <property type="project" value="UniProtKB-KW"/>
</dbReference>
<keyword evidence="2" id="KW-0698">rRNA processing</keyword>
<sequence length="444" mass="46582">MTADADRDRAPVQPGPDQLAPGQPVPESPAPVHPGLAQPALDQTERVILRSAEEGPGSRGEVVVVGDTTGELTAAALARTEKHAGARVWSWNVSHAESAALTERFAAQCANGRLRVAGGDQPLDLEEFLAEAEANLVLMRLPKALAALDDLARRLAAHARTTGGEDVTVIAGGRVKHMTRSQNEVLASSFTEVRASRGIGKSRALIASGPRPEAPAPQPAAGTARLSVRGVLRKLSLHGIGGVFGGARADAGSMLLLERLDRSVSAGETTAGSAIDLGCGNGLLTAYLAAALPEAQVLGSDDDAEAVASTRATLEASGLTRDAVRVTWDHSLAREETGSADLVLLNPPFHDGTVIDATLVQELLDAAARVLRPRGQLWFVHNSHLRYRPEVEARIGATRQQARDRRFTVLSAVRDWAWSATERGGGTVRGGGTERGRAVARPSG</sequence>
<dbReference type="Pfam" id="PF05175">
    <property type="entry name" value="MTS"/>
    <property type="match status" value="1"/>
</dbReference>
<evidence type="ECO:0000259" key="7">
    <source>
        <dbReference type="Pfam" id="PF26049"/>
    </source>
</evidence>
<evidence type="ECO:0000256" key="5">
    <source>
        <dbReference type="SAM" id="MobiDB-lite"/>
    </source>
</evidence>
<dbReference type="PANTHER" id="PTHR47816:SF5">
    <property type="entry name" value="RIBOSOMAL RNA LARGE SUBUNIT METHYLTRANSFERASE G"/>
    <property type="match status" value="1"/>
</dbReference>
<gene>
    <name evidence="8" type="ORF">H9786_04640</name>
</gene>
<feature type="domain" description="Methyltransferase small" evidence="6">
    <location>
        <begin position="237"/>
        <end position="410"/>
    </location>
</feature>
<dbReference type="CDD" id="cd02440">
    <property type="entry name" value="AdoMet_MTases"/>
    <property type="match status" value="1"/>
</dbReference>
<evidence type="ECO:0000313" key="9">
    <source>
        <dbReference type="Proteomes" id="UP000823823"/>
    </source>
</evidence>
<dbReference type="GO" id="GO:0008757">
    <property type="term" value="F:S-adenosylmethionine-dependent methyltransferase activity"/>
    <property type="evidence" value="ECO:0007669"/>
    <property type="project" value="InterPro"/>
</dbReference>
<dbReference type="Pfam" id="PF26049">
    <property type="entry name" value="RLMG_N"/>
    <property type="match status" value="1"/>
</dbReference>
<feature type="domain" description="RlmG N-terminal" evidence="7">
    <location>
        <begin position="40"/>
        <end position="206"/>
    </location>
</feature>
<feature type="compositionally biased region" description="Basic and acidic residues" evidence="5">
    <location>
        <begin position="1"/>
        <end position="10"/>
    </location>
</feature>
<dbReference type="PROSITE" id="PS00092">
    <property type="entry name" value="N6_MTASE"/>
    <property type="match status" value="1"/>
</dbReference>
<dbReference type="InterPro" id="IPR007848">
    <property type="entry name" value="Small_mtfrase_dom"/>
</dbReference>
<accession>A0A9D2LBZ0</accession>
<evidence type="ECO:0000256" key="4">
    <source>
        <dbReference type="ARBA" id="ARBA00022679"/>
    </source>
</evidence>
<dbReference type="Proteomes" id="UP000823823">
    <property type="component" value="Unassembled WGS sequence"/>
</dbReference>
<dbReference type="Gene3D" id="3.40.50.150">
    <property type="entry name" value="Vaccinia Virus protein VP39"/>
    <property type="match status" value="2"/>
</dbReference>
<feature type="region of interest" description="Disordered" evidence="5">
    <location>
        <begin position="1"/>
        <end position="40"/>
    </location>
</feature>
<name>A0A9D2LBZ0_9MICO</name>
<dbReference type="InterPro" id="IPR046977">
    <property type="entry name" value="RsmC/RlmG"/>
</dbReference>
<dbReference type="SUPFAM" id="SSF53335">
    <property type="entry name" value="S-adenosyl-L-methionine-dependent methyltransferases"/>
    <property type="match status" value="1"/>
</dbReference>
<dbReference type="InterPro" id="IPR058679">
    <property type="entry name" value="RlmG_N"/>
</dbReference>
<dbReference type="GO" id="GO:0003676">
    <property type="term" value="F:nucleic acid binding"/>
    <property type="evidence" value="ECO:0007669"/>
    <property type="project" value="InterPro"/>
</dbReference>
<dbReference type="EMBL" id="DWZH01000035">
    <property type="protein sequence ID" value="HJB09807.1"/>
    <property type="molecule type" value="Genomic_DNA"/>
</dbReference>
<evidence type="ECO:0000259" key="6">
    <source>
        <dbReference type="Pfam" id="PF05175"/>
    </source>
</evidence>
<reference evidence="8" key="1">
    <citation type="journal article" date="2021" name="PeerJ">
        <title>Extensive microbial diversity within the chicken gut microbiome revealed by metagenomics and culture.</title>
        <authorList>
            <person name="Gilroy R."/>
            <person name="Ravi A."/>
            <person name="Getino M."/>
            <person name="Pursley I."/>
            <person name="Horton D.L."/>
            <person name="Alikhan N.F."/>
            <person name="Baker D."/>
            <person name="Gharbi K."/>
            <person name="Hall N."/>
            <person name="Watson M."/>
            <person name="Adriaenssens E.M."/>
            <person name="Foster-Nyarko E."/>
            <person name="Jarju S."/>
            <person name="Secka A."/>
            <person name="Antonio M."/>
            <person name="Oren A."/>
            <person name="Chaudhuri R.R."/>
            <person name="La Ragione R."/>
            <person name="Hildebrand F."/>
            <person name="Pallen M.J."/>
        </authorList>
    </citation>
    <scope>NUCLEOTIDE SEQUENCE</scope>
    <source>
        <strain evidence="8">ChiHjej13B12-24818</strain>
    </source>
</reference>
<evidence type="ECO:0000313" key="8">
    <source>
        <dbReference type="EMBL" id="HJB09807.1"/>
    </source>
</evidence>
<comment type="caution">
    <text evidence="8">The sequence shown here is derived from an EMBL/GenBank/DDBJ whole genome shotgun (WGS) entry which is preliminary data.</text>
</comment>
<dbReference type="InterPro" id="IPR029063">
    <property type="entry name" value="SAM-dependent_MTases_sf"/>
</dbReference>
<dbReference type="PANTHER" id="PTHR47816">
    <property type="entry name" value="RIBOSOMAL RNA SMALL SUBUNIT METHYLTRANSFERASE C"/>
    <property type="match status" value="1"/>
</dbReference>
<organism evidence="8 9">
    <name type="scientific">Candidatus Brachybacterium merdavium</name>
    <dbReference type="NCBI Taxonomy" id="2838513"/>
    <lineage>
        <taxon>Bacteria</taxon>
        <taxon>Bacillati</taxon>
        <taxon>Actinomycetota</taxon>
        <taxon>Actinomycetes</taxon>
        <taxon>Micrococcales</taxon>
        <taxon>Dermabacteraceae</taxon>
        <taxon>Brachybacterium</taxon>
    </lineage>
</organism>
<dbReference type="GO" id="GO:0006364">
    <property type="term" value="P:rRNA processing"/>
    <property type="evidence" value="ECO:0007669"/>
    <property type="project" value="UniProtKB-KW"/>
</dbReference>
<evidence type="ECO:0000256" key="3">
    <source>
        <dbReference type="ARBA" id="ARBA00022603"/>
    </source>
</evidence>
<proteinExistence type="predicted"/>
<feature type="compositionally biased region" description="Pro residues" evidence="5">
    <location>
        <begin position="23"/>
        <end position="32"/>
    </location>
</feature>
<evidence type="ECO:0000256" key="1">
    <source>
        <dbReference type="ARBA" id="ARBA00022490"/>
    </source>
</evidence>
<dbReference type="AlphaFoldDB" id="A0A9D2LBZ0"/>
<keyword evidence="4" id="KW-0808">Transferase</keyword>
<dbReference type="GO" id="GO:0008170">
    <property type="term" value="F:N-methyltransferase activity"/>
    <property type="evidence" value="ECO:0007669"/>
    <property type="project" value="UniProtKB-ARBA"/>
</dbReference>
<dbReference type="InterPro" id="IPR002052">
    <property type="entry name" value="DNA_methylase_N6_adenine_CS"/>
</dbReference>
<feature type="region of interest" description="Disordered" evidence="5">
    <location>
        <begin position="423"/>
        <end position="444"/>
    </location>
</feature>
<keyword evidence="1" id="KW-0963">Cytoplasm</keyword>
<evidence type="ECO:0000256" key="2">
    <source>
        <dbReference type="ARBA" id="ARBA00022552"/>
    </source>
</evidence>
<protein>
    <submittedName>
        <fullName evidence="8">Methyltransferase</fullName>
    </submittedName>
</protein>